<keyword evidence="2" id="KW-1185">Reference proteome</keyword>
<dbReference type="AlphaFoldDB" id="S9VIY2"/>
<dbReference type="OrthoDB" id="241739at2759"/>
<organism evidence="1 2">
    <name type="scientific">Angomonas deanei</name>
    <dbReference type="NCBI Taxonomy" id="59799"/>
    <lineage>
        <taxon>Eukaryota</taxon>
        <taxon>Discoba</taxon>
        <taxon>Euglenozoa</taxon>
        <taxon>Kinetoplastea</taxon>
        <taxon>Metakinetoplastina</taxon>
        <taxon>Trypanosomatida</taxon>
        <taxon>Trypanosomatidae</taxon>
        <taxon>Strigomonadinae</taxon>
        <taxon>Angomonas</taxon>
    </lineage>
</organism>
<accession>S9VIY2</accession>
<proteinExistence type="predicted"/>
<protein>
    <submittedName>
        <fullName evidence="1">Uncharacterized protein</fullName>
    </submittedName>
</protein>
<evidence type="ECO:0000313" key="2">
    <source>
        <dbReference type="Proteomes" id="UP000515908"/>
    </source>
</evidence>
<reference evidence="1 2" key="1">
    <citation type="submission" date="2020-08" db="EMBL/GenBank/DDBJ databases">
        <authorList>
            <person name="Newling K."/>
            <person name="Davey J."/>
            <person name="Forrester S."/>
        </authorList>
    </citation>
    <scope>NUCLEOTIDE SEQUENCE [LARGE SCALE GENOMIC DNA]</scope>
    <source>
        <strain evidence="2">Crithidia deanei Carvalho (ATCC PRA-265)</strain>
    </source>
</reference>
<gene>
    <name evidence="1" type="ORF">ADEAN_000571300</name>
</gene>
<dbReference type="EMBL" id="LR877154">
    <property type="protein sequence ID" value="CAD2218226.1"/>
    <property type="molecule type" value="Genomic_DNA"/>
</dbReference>
<name>S9VIY2_9TRYP</name>
<sequence>MSSIPEWTKDEQSIDSAKSYLRRGGTVDFFEMISRNIIQQRPTELAPFCLELVRKIIEGEELSYEAELHPKRMEETQYMRQQNVSEFLDRWVLAMLEERPESPGEKLEFHKTYLEGLSK</sequence>
<dbReference type="VEuPathDB" id="TriTrypDB:ADEAN_000571300"/>
<evidence type="ECO:0000313" key="1">
    <source>
        <dbReference type="EMBL" id="CAD2218226.1"/>
    </source>
</evidence>
<dbReference type="Proteomes" id="UP000515908">
    <property type="component" value="Chromosome 10"/>
</dbReference>